<keyword evidence="2" id="KW-1185">Reference proteome</keyword>
<comment type="caution">
    <text evidence="1">The sequence shown here is derived from an EMBL/GenBank/DDBJ whole genome shotgun (WGS) entry which is preliminary data.</text>
</comment>
<proteinExistence type="predicted"/>
<organism evidence="1 2">
    <name type="scientific">Geodia barretti</name>
    <name type="common">Barrett's horny sponge</name>
    <dbReference type="NCBI Taxonomy" id="519541"/>
    <lineage>
        <taxon>Eukaryota</taxon>
        <taxon>Metazoa</taxon>
        <taxon>Porifera</taxon>
        <taxon>Demospongiae</taxon>
        <taxon>Heteroscleromorpha</taxon>
        <taxon>Tetractinellida</taxon>
        <taxon>Astrophorina</taxon>
        <taxon>Geodiidae</taxon>
        <taxon>Geodia</taxon>
    </lineage>
</organism>
<name>A0AA35SEW8_GEOBA</name>
<protein>
    <submittedName>
        <fullName evidence="1">Uncharacterized protein</fullName>
    </submittedName>
</protein>
<evidence type="ECO:0000313" key="1">
    <source>
        <dbReference type="EMBL" id="CAI8027832.1"/>
    </source>
</evidence>
<reference evidence="1" key="1">
    <citation type="submission" date="2023-03" db="EMBL/GenBank/DDBJ databases">
        <authorList>
            <person name="Steffen K."/>
            <person name="Cardenas P."/>
        </authorList>
    </citation>
    <scope>NUCLEOTIDE SEQUENCE</scope>
</reference>
<dbReference type="AlphaFoldDB" id="A0AA35SEW8"/>
<gene>
    <name evidence="1" type="ORF">GBAR_LOCUS15848</name>
</gene>
<dbReference type="EMBL" id="CASHTH010002301">
    <property type="protein sequence ID" value="CAI8027832.1"/>
    <property type="molecule type" value="Genomic_DNA"/>
</dbReference>
<accession>A0AA35SEW8</accession>
<dbReference type="Proteomes" id="UP001174909">
    <property type="component" value="Unassembled WGS sequence"/>
</dbReference>
<feature type="non-terminal residue" evidence="1">
    <location>
        <position position="1"/>
    </location>
</feature>
<sequence length="107" mass="12151">MRAVFFNSVRLQVQGVRKARIELGVGDTGFGTRAYRLLSSATRETQWLHSTYRWQTLTDRRLEISKSIDAKAPAHPSFTFSEQLGDVTAKAMDHLFVLKLLDIQIAI</sequence>
<evidence type="ECO:0000313" key="2">
    <source>
        <dbReference type="Proteomes" id="UP001174909"/>
    </source>
</evidence>